<organism evidence="2 3">
    <name type="scientific">Ficus carica</name>
    <name type="common">Common fig</name>
    <dbReference type="NCBI Taxonomy" id="3494"/>
    <lineage>
        <taxon>Eukaryota</taxon>
        <taxon>Viridiplantae</taxon>
        <taxon>Streptophyta</taxon>
        <taxon>Embryophyta</taxon>
        <taxon>Tracheophyta</taxon>
        <taxon>Spermatophyta</taxon>
        <taxon>Magnoliopsida</taxon>
        <taxon>eudicotyledons</taxon>
        <taxon>Gunneridae</taxon>
        <taxon>Pentapetalae</taxon>
        <taxon>rosids</taxon>
        <taxon>fabids</taxon>
        <taxon>Rosales</taxon>
        <taxon>Moraceae</taxon>
        <taxon>Ficeae</taxon>
        <taxon>Ficus</taxon>
    </lineage>
</organism>
<name>A0AA88A0R6_FICCA</name>
<feature type="compositionally biased region" description="Polar residues" evidence="1">
    <location>
        <begin position="79"/>
        <end position="91"/>
    </location>
</feature>
<gene>
    <name evidence="2" type="ORF">TIFTF001_016651</name>
</gene>
<dbReference type="AlphaFoldDB" id="A0AA88A0R6"/>
<dbReference type="EMBL" id="BTGU01000025">
    <property type="protein sequence ID" value="GMN47474.1"/>
    <property type="molecule type" value="Genomic_DNA"/>
</dbReference>
<protein>
    <submittedName>
        <fullName evidence="2">Uncharacterized protein</fullName>
    </submittedName>
</protein>
<feature type="region of interest" description="Disordered" evidence="1">
    <location>
        <begin position="79"/>
        <end position="114"/>
    </location>
</feature>
<reference evidence="2" key="1">
    <citation type="submission" date="2023-07" db="EMBL/GenBank/DDBJ databases">
        <title>draft genome sequence of fig (Ficus carica).</title>
        <authorList>
            <person name="Takahashi T."/>
            <person name="Nishimura K."/>
        </authorList>
    </citation>
    <scope>NUCLEOTIDE SEQUENCE</scope>
</reference>
<comment type="caution">
    <text evidence="2">The sequence shown here is derived from an EMBL/GenBank/DDBJ whole genome shotgun (WGS) entry which is preliminary data.</text>
</comment>
<sequence length="152" mass="16655">MAAVVGREGGEEGGGGRREMQSIVCNHRYSRPSLCRDFISATVVVLVPASVANRPPSRIHPGHRCDLVPASEYLQWSQRNGNGTVSDQSGSPVMARNAGEGARSDVTSSPSARRAARSPSRVGLRWRVVIWWVTREAGELLMWAMGWWAVDR</sequence>
<evidence type="ECO:0000313" key="2">
    <source>
        <dbReference type="EMBL" id="GMN47474.1"/>
    </source>
</evidence>
<keyword evidence="3" id="KW-1185">Reference proteome</keyword>
<evidence type="ECO:0000313" key="3">
    <source>
        <dbReference type="Proteomes" id="UP001187192"/>
    </source>
</evidence>
<proteinExistence type="predicted"/>
<accession>A0AA88A0R6</accession>
<dbReference type="Proteomes" id="UP001187192">
    <property type="component" value="Unassembled WGS sequence"/>
</dbReference>
<evidence type="ECO:0000256" key="1">
    <source>
        <dbReference type="SAM" id="MobiDB-lite"/>
    </source>
</evidence>